<dbReference type="STRING" id="953739.SVEN_0610"/>
<reference evidence="1 2" key="1">
    <citation type="journal article" date="2011" name="BMC Genomics">
        <title>Genome-wide analysis of the role of GlnR in Streptomyces venezuelae provides new insights into global nitrogen regulation in actinomycetes.</title>
        <authorList>
            <person name="Pullan S.T."/>
            <person name="Bibb M.J."/>
            <person name="Merrick M."/>
        </authorList>
    </citation>
    <scope>NUCLEOTIDE SEQUENCE [LARGE SCALE GENOMIC DNA]</scope>
    <source>
        <strain evidence="2">ATCC 10712 / CBS 650.69 / DSM 40230 / JCM 4526 / NBRC 13096 / PD 04745</strain>
    </source>
</reference>
<dbReference type="RefSeq" id="WP_015031816.1">
    <property type="nucleotide sequence ID" value="NC_018750.1"/>
</dbReference>
<accession>F2R8H9</accession>
<proteinExistence type="predicted"/>
<name>F2R8H9_STRVP</name>
<dbReference type="Proteomes" id="UP000006854">
    <property type="component" value="Chromosome"/>
</dbReference>
<evidence type="ECO:0000313" key="2">
    <source>
        <dbReference type="Proteomes" id="UP000006854"/>
    </source>
</evidence>
<protein>
    <submittedName>
        <fullName evidence="1">Uncharacterized protein</fullName>
    </submittedName>
</protein>
<gene>
    <name evidence="1" type="ordered locus">SVEN_0610</name>
</gene>
<dbReference type="KEGG" id="sve:SVEN_0610"/>
<dbReference type="GeneID" id="51861201"/>
<evidence type="ECO:0000313" key="1">
    <source>
        <dbReference type="EMBL" id="CCA53897.1"/>
    </source>
</evidence>
<dbReference type="EMBL" id="FR845719">
    <property type="protein sequence ID" value="CCA53897.1"/>
    <property type="molecule type" value="Genomic_DNA"/>
</dbReference>
<organism evidence="1 2">
    <name type="scientific">Streptomyces venezuelae (strain ATCC 10712 / CBS 650.69 / DSM 40230 / JCM 4526 / NBRC 13096 / PD 04745)</name>
    <dbReference type="NCBI Taxonomy" id="953739"/>
    <lineage>
        <taxon>Bacteria</taxon>
        <taxon>Bacillati</taxon>
        <taxon>Actinomycetota</taxon>
        <taxon>Actinomycetes</taxon>
        <taxon>Kitasatosporales</taxon>
        <taxon>Streptomycetaceae</taxon>
        <taxon>Streptomyces</taxon>
    </lineage>
</organism>
<dbReference type="HOGENOM" id="CLU_1414500_0_0_11"/>
<dbReference type="AlphaFoldDB" id="F2R8H9"/>
<dbReference type="OrthoDB" id="5185368at2"/>
<dbReference type="PATRIC" id="fig|953739.5.peg.1673"/>
<dbReference type="eggNOG" id="ENOG5032FYT">
    <property type="taxonomic scope" value="Bacteria"/>
</dbReference>
<sequence>MADGFIRWYRESAATPVFAEQARLFAEYGIHLAHPVTGEATAVDVEGEDVPIGREELALLLGRRIASITINWWLSADTNVLDSFGYEPLGCEVQTLWLDGLTVDEAHRVESAVTAATTRLPVPTRAVIVDRQGATDPEDWDSPVLYDGDELPRFPDAVVARGPVADKLVARAPGLVREPAGAHLHRVTRGPGTV</sequence>
<keyword evidence="2" id="KW-1185">Reference proteome</keyword>